<dbReference type="AlphaFoldDB" id="A0A8X6MIX1"/>
<accession>A0A8X6MIX1</accession>
<sequence length="121" mass="13972">MTITSASAEEKTIEIFNLSPPLFSRHISCALFRKHNPNYITLFEGMRKEKQPERAREEVSHRFIELVGKKPFWETICASYPSRNNDDFSFAMAPISPKFQNSTQNSDPADPLADHRQQRPC</sequence>
<organism evidence="2 3">
    <name type="scientific">Trichonephila inaurata madagascariensis</name>
    <dbReference type="NCBI Taxonomy" id="2747483"/>
    <lineage>
        <taxon>Eukaryota</taxon>
        <taxon>Metazoa</taxon>
        <taxon>Ecdysozoa</taxon>
        <taxon>Arthropoda</taxon>
        <taxon>Chelicerata</taxon>
        <taxon>Arachnida</taxon>
        <taxon>Araneae</taxon>
        <taxon>Araneomorphae</taxon>
        <taxon>Entelegynae</taxon>
        <taxon>Araneoidea</taxon>
        <taxon>Nephilidae</taxon>
        <taxon>Trichonephila</taxon>
        <taxon>Trichonephila inaurata</taxon>
    </lineage>
</organism>
<feature type="region of interest" description="Disordered" evidence="1">
    <location>
        <begin position="95"/>
        <end position="121"/>
    </location>
</feature>
<proteinExistence type="predicted"/>
<keyword evidence="3" id="KW-1185">Reference proteome</keyword>
<comment type="caution">
    <text evidence="2">The sequence shown here is derived from an EMBL/GenBank/DDBJ whole genome shotgun (WGS) entry which is preliminary data.</text>
</comment>
<evidence type="ECO:0000313" key="3">
    <source>
        <dbReference type="Proteomes" id="UP000886998"/>
    </source>
</evidence>
<dbReference type="EMBL" id="BMAV01027223">
    <property type="protein sequence ID" value="GFS57374.1"/>
    <property type="molecule type" value="Genomic_DNA"/>
</dbReference>
<name>A0A8X6MIX1_9ARAC</name>
<dbReference type="Proteomes" id="UP000886998">
    <property type="component" value="Unassembled WGS sequence"/>
</dbReference>
<feature type="compositionally biased region" description="Polar residues" evidence="1">
    <location>
        <begin position="98"/>
        <end position="107"/>
    </location>
</feature>
<evidence type="ECO:0000313" key="2">
    <source>
        <dbReference type="EMBL" id="GFS57374.1"/>
    </source>
</evidence>
<protein>
    <submittedName>
        <fullName evidence="2">Uncharacterized protein</fullName>
    </submittedName>
</protein>
<reference evidence="2" key="1">
    <citation type="submission" date="2020-08" db="EMBL/GenBank/DDBJ databases">
        <title>Multicomponent nature underlies the extraordinary mechanical properties of spider dragline silk.</title>
        <authorList>
            <person name="Kono N."/>
            <person name="Nakamura H."/>
            <person name="Mori M."/>
            <person name="Yoshida Y."/>
            <person name="Ohtoshi R."/>
            <person name="Malay A.D."/>
            <person name="Moran D.A.P."/>
            <person name="Tomita M."/>
            <person name="Numata K."/>
            <person name="Arakawa K."/>
        </authorList>
    </citation>
    <scope>NUCLEOTIDE SEQUENCE</scope>
</reference>
<gene>
    <name evidence="2" type="ORF">TNIN_349901</name>
</gene>
<feature type="compositionally biased region" description="Basic and acidic residues" evidence="1">
    <location>
        <begin position="112"/>
        <end position="121"/>
    </location>
</feature>
<evidence type="ECO:0000256" key="1">
    <source>
        <dbReference type="SAM" id="MobiDB-lite"/>
    </source>
</evidence>